<dbReference type="EMBL" id="JAAAIM010002503">
    <property type="protein sequence ID" value="KAG0272379.1"/>
    <property type="molecule type" value="Genomic_DNA"/>
</dbReference>
<dbReference type="CDD" id="cd18579">
    <property type="entry name" value="ABC_6TM_ABCC_D1"/>
    <property type="match status" value="1"/>
</dbReference>
<evidence type="ECO:0000256" key="9">
    <source>
        <dbReference type="SAM" id="Phobius"/>
    </source>
</evidence>
<dbReference type="Pfam" id="PF00664">
    <property type="entry name" value="ABC_membrane"/>
    <property type="match status" value="1"/>
</dbReference>
<feature type="non-terminal residue" evidence="11">
    <location>
        <position position="425"/>
    </location>
</feature>
<sequence length="425" mass="47539">MPSRVKTRFSYTHISQKWDRHVAKRVAKGKKPFLFGLILQSFGIQQWTYVVLLRILASGLAFVAPQLMNSLLEFISSYDTETSQSAVLGIILALGMFFSTIASSVIDGQFNQRVVVMGIEARTALVSMIYRKALKLSPVAKQTETPGEINNHMSVDCERWNHAFPGLPFWFSIPLEICIASWLLYRQLGWSGLGGLGAVVLAMPMQMWIAKHLSKARNEKLAAMDNRIRLINEVLSGVKIVKLYGWESSFRDKIAVFRKLELAILHRIGIVYSYMNILFSSMTLLMALVSFSLYATIGGPGFTPGEINSQTIFVSITLFGLVNRPIGMISYIMGDTIGLYVSTRRIQDYLLAEELSKNQIDRSDELPQDHTVAPIEIRDATFGWDKEQKKLLDDAGSRTTSTDATLRNITLSVDRGNLAAIVGRV</sequence>
<keyword evidence="2" id="KW-0813">Transport</keyword>
<reference evidence="11 12" key="1">
    <citation type="journal article" date="2020" name="Fungal Divers.">
        <title>Resolving the Mortierellaceae phylogeny through synthesis of multi-gene phylogenetics and phylogenomics.</title>
        <authorList>
            <person name="Vandepol N."/>
            <person name="Liber J."/>
            <person name="Desiro A."/>
            <person name="Na H."/>
            <person name="Kennedy M."/>
            <person name="Barry K."/>
            <person name="Grigoriev I.V."/>
            <person name="Miller A.N."/>
            <person name="O'Donnell K."/>
            <person name="Stajich J.E."/>
            <person name="Bonito G."/>
        </authorList>
    </citation>
    <scope>NUCLEOTIDE SEQUENCE [LARGE SCALE GENOMIC DNA]</scope>
    <source>
        <strain evidence="11 12">AD045</strain>
    </source>
</reference>
<evidence type="ECO:0000259" key="10">
    <source>
        <dbReference type="PROSITE" id="PS50929"/>
    </source>
</evidence>
<protein>
    <recommendedName>
        <fullName evidence="10">ABC transmembrane type-1 domain-containing protein</fullName>
    </recommendedName>
</protein>
<evidence type="ECO:0000256" key="7">
    <source>
        <dbReference type="ARBA" id="ARBA00022989"/>
    </source>
</evidence>
<keyword evidence="12" id="KW-1185">Reference proteome</keyword>
<dbReference type="PANTHER" id="PTHR24223:SF443">
    <property type="entry name" value="MULTIDRUG-RESISTANCE LIKE PROTEIN 1, ISOFORM I"/>
    <property type="match status" value="1"/>
</dbReference>
<evidence type="ECO:0000313" key="12">
    <source>
        <dbReference type="Proteomes" id="UP001194696"/>
    </source>
</evidence>
<evidence type="ECO:0000256" key="8">
    <source>
        <dbReference type="ARBA" id="ARBA00023136"/>
    </source>
</evidence>
<evidence type="ECO:0000256" key="6">
    <source>
        <dbReference type="ARBA" id="ARBA00022840"/>
    </source>
</evidence>
<dbReference type="InterPro" id="IPR036640">
    <property type="entry name" value="ABC1_TM_sf"/>
</dbReference>
<keyword evidence="7 9" id="KW-1133">Transmembrane helix</keyword>
<dbReference type="InterPro" id="IPR011527">
    <property type="entry name" value="ABC1_TM_dom"/>
</dbReference>
<feature type="transmembrane region" description="Helical" evidence="9">
    <location>
        <begin position="307"/>
        <end position="323"/>
    </location>
</feature>
<evidence type="ECO:0000256" key="5">
    <source>
        <dbReference type="ARBA" id="ARBA00022741"/>
    </source>
</evidence>
<feature type="domain" description="ABC transmembrane type-1" evidence="10">
    <location>
        <begin position="50"/>
        <end position="338"/>
    </location>
</feature>
<comment type="caution">
    <text evidence="11">The sequence shown here is derived from an EMBL/GenBank/DDBJ whole genome shotgun (WGS) entry which is preliminary data.</text>
</comment>
<accession>A0ABQ7JHE9</accession>
<keyword evidence="3 9" id="KW-0812">Transmembrane</keyword>
<keyword evidence="6" id="KW-0067">ATP-binding</keyword>
<name>A0ABQ7JHE9_9FUNG</name>
<feature type="transmembrane region" description="Helical" evidence="9">
    <location>
        <begin position="167"/>
        <end position="185"/>
    </location>
</feature>
<feature type="transmembrane region" description="Helical" evidence="9">
    <location>
        <begin position="47"/>
        <end position="67"/>
    </location>
</feature>
<comment type="subcellular location">
    <subcellularLocation>
        <location evidence="1">Endomembrane system</location>
        <topology evidence="1">Multi-pass membrane protein</topology>
    </subcellularLocation>
</comment>
<dbReference type="PROSITE" id="PS50929">
    <property type="entry name" value="ABC_TM1F"/>
    <property type="match status" value="1"/>
</dbReference>
<dbReference type="InterPro" id="IPR044746">
    <property type="entry name" value="ABCC_6TM_D1"/>
</dbReference>
<dbReference type="SUPFAM" id="SSF90123">
    <property type="entry name" value="ABC transporter transmembrane region"/>
    <property type="match status" value="1"/>
</dbReference>
<organism evidence="11 12">
    <name type="scientific">Linnemannia gamsii</name>
    <dbReference type="NCBI Taxonomy" id="64522"/>
    <lineage>
        <taxon>Eukaryota</taxon>
        <taxon>Fungi</taxon>
        <taxon>Fungi incertae sedis</taxon>
        <taxon>Mucoromycota</taxon>
        <taxon>Mortierellomycotina</taxon>
        <taxon>Mortierellomycetes</taxon>
        <taxon>Mortierellales</taxon>
        <taxon>Mortierellaceae</taxon>
        <taxon>Linnemannia</taxon>
    </lineage>
</organism>
<dbReference type="Proteomes" id="UP001194696">
    <property type="component" value="Unassembled WGS sequence"/>
</dbReference>
<evidence type="ECO:0000313" key="11">
    <source>
        <dbReference type="EMBL" id="KAG0272379.1"/>
    </source>
</evidence>
<evidence type="ECO:0000256" key="2">
    <source>
        <dbReference type="ARBA" id="ARBA00022448"/>
    </source>
</evidence>
<feature type="transmembrane region" description="Helical" evidence="9">
    <location>
        <begin position="87"/>
        <end position="106"/>
    </location>
</feature>
<proteinExistence type="predicted"/>
<gene>
    <name evidence="11" type="ORF">BGZ96_005365</name>
</gene>
<evidence type="ECO:0000256" key="4">
    <source>
        <dbReference type="ARBA" id="ARBA00022737"/>
    </source>
</evidence>
<feature type="transmembrane region" description="Helical" evidence="9">
    <location>
        <begin position="274"/>
        <end position="295"/>
    </location>
</feature>
<evidence type="ECO:0000256" key="1">
    <source>
        <dbReference type="ARBA" id="ARBA00004127"/>
    </source>
</evidence>
<keyword evidence="5" id="KW-0547">Nucleotide-binding</keyword>
<keyword evidence="4" id="KW-0677">Repeat</keyword>
<dbReference type="InterPro" id="IPR050173">
    <property type="entry name" value="ABC_transporter_C-like"/>
</dbReference>
<dbReference type="PANTHER" id="PTHR24223">
    <property type="entry name" value="ATP-BINDING CASSETTE SUB-FAMILY C"/>
    <property type="match status" value="1"/>
</dbReference>
<feature type="transmembrane region" description="Helical" evidence="9">
    <location>
        <begin position="191"/>
        <end position="210"/>
    </location>
</feature>
<evidence type="ECO:0000256" key="3">
    <source>
        <dbReference type="ARBA" id="ARBA00022692"/>
    </source>
</evidence>
<dbReference type="Gene3D" id="1.20.1560.10">
    <property type="entry name" value="ABC transporter type 1, transmembrane domain"/>
    <property type="match status" value="1"/>
</dbReference>
<keyword evidence="8 9" id="KW-0472">Membrane</keyword>